<dbReference type="Pfam" id="PF01557">
    <property type="entry name" value="FAA_hydrolase"/>
    <property type="match status" value="1"/>
</dbReference>
<dbReference type="GO" id="GO:0016787">
    <property type="term" value="F:hydrolase activity"/>
    <property type="evidence" value="ECO:0007669"/>
    <property type="project" value="InterPro"/>
</dbReference>
<dbReference type="GO" id="GO:0050163">
    <property type="term" value="F:oxaloacetate tautomerase activity"/>
    <property type="evidence" value="ECO:0007669"/>
    <property type="project" value="UniProtKB-ARBA"/>
</dbReference>
<proteinExistence type="inferred from homology"/>
<evidence type="ECO:0008006" key="7">
    <source>
        <dbReference type="Google" id="ProtNLM"/>
    </source>
</evidence>
<feature type="domain" description="Fumarylacetoacetase-like C-terminal" evidence="3">
    <location>
        <begin position="71"/>
        <end position="270"/>
    </location>
</feature>
<comment type="caution">
    <text evidence="5">The sequence shown here is derived from an EMBL/GenBank/DDBJ whole genome shotgun (WGS) entry which is preliminary data.</text>
</comment>
<organism evidence="5 6">
    <name type="scientific">Purpureocillium lilacinum</name>
    <name type="common">Paecilomyces lilacinus</name>
    <dbReference type="NCBI Taxonomy" id="33203"/>
    <lineage>
        <taxon>Eukaryota</taxon>
        <taxon>Fungi</taxon>
        <taxon>Dikarya</taxon>
        <taxon>Ascomycota</taxon>
        <taxon>Pezizomycotina</taxon>
        <taxon>Sordariomycetes</taxon>
        <taxon>Hypocreomycetidae</taxon>
        <taxon>Hypocreales</taxon>
        <taxon>Ophiocordycipitaceae</taxon>
        <taxon>Purpureocillium</taxon>
    </lineage>
</organism>
<evidence type="ECO:0000259" key="3">
    <source>
        <dbReference type="Pfam" id="PF01557"/>
    </source>
</evidence>
<dbReference type="InterPro" id="IPR011234">
    <property type="entry name" value="Fumarylacetoacetase-like_C"/>
</dbReference>
<dbReference type="GO" id="GO:0046872">
    <property type="term" value="F:metal ion binding"/>
    <property type="evidence" value="ECO:0007669"/>
    <property type="project" value="UniProtKB-KW"/>
</dbReference>
<dbReference type="PANTHER" id="PTHR11820">
    <property type="entry name" value="ACYLPYRUVASE"/>
    <property type="match status" value="1"/>
</dbReference>
<evidence type="ECO:0000256" key="1">
    <source>
        <dbReference type="ARBA" id="ARBA00010211"/>
    </source>
</evidence>
<evidence type="ECO:0000313" key="6">
    <source>
        <dbReference type="Proteomes" id="UP000245956"/>
    </source>
</evidence>
<dbReference type="PANTHER" id="PTHR11820:SF100">
    <property type="entry name" value="FUMARYLACETOACETATE HYDROLASE FAMILY PROTEIN (AFU_ORTHOLOGUE AFUA_4G01490)"/>
    <property type="match status" value="1"/>
</dbReference>
<accession>A0A2U3E6Z1</accession>
<evidence type="ECO:0000313" key="5">
    <source>
        <dbReference type="EMBL" id="PWI70272.1"/>
    </source>
</evidence>
<reference evidence="5 6" key="1">
    <citation type="journal article" date="2016" name="Front. Microbiol.">
        <title>Genome and transcriptome sequences reveal the specific parasitism of the nematophagous Purpureocillium lilacinum 36-1.</title>
        <authorList>
            <person name="Xie J."/>
            <person name="Li S."/>
            <person name="Mo C."/>
            <person name="Xiao X."/>
            <person name="Peng D."/>
            <person name="Wang G."/>
            <person name="Xiao Y."/>
        </authorList>
    </citation>
    <scope>NUCLEOTIDE SEQUENCE [LARGE SCALE GENOMIC DNA]</scope>
    <source>
        <strain evidence="5 6">36-1</strain>
    </source>
</reference>
<evidence type="ECO:0000259" key="4">
    <source>
        <dbReference type="Pfam" id="PF01738"/>
    </source>
</evidence>
<dbReference type="Gene3D" id="3.40.50.1820">
    <property type="entry name" value="alpha/beta hydrolase"/>
    <property type="match status" value="1"/>
</dbReference>
<dbReference type="AlphaFoldDB" id="A0A2U3E6Z1"/>
<comment type="similarity">
    <text evidence="1">Belongs to the FAH family.</text>
</comment>
<dbReference type="Pfam" id="PF01738">
    <property type="entry name" value="DLH"/>
    <property type="match status" value="1"/>
</dbReference>
<dbReference type="SUPFAM" id="SSF56529">
    <property type="entry name" value="FAH"/>
    <property type="match status" value="1"/>
</dbReference>
<dbReference type="EMBL" id="LCWV01000010">
    <property type="protein sequence ID" value="PWI70272.1"/>
    <property type="molecule type" value="Genomic_DNA"/>
</dbReference>
<protein>
    <recommendedName>
        <fullName evidence="7">Fumarylacetoacetate hydrolase</fullName>
    </recommendedName>
</protein>
<dbReference type="GO" id="GO:0006107">
    <property type="term" value="P:oxaloacetate metabolic process"/>
    <property type="evidence" value="ECO:0007669"/>
    <property type="project" value="UniProtKB-ARBA"/>
</dbReference>
<dbReference type="FunFam" id="3.90.850.10:FF:000002">
    <property type="entry name" value="2-hydroxyhepta-2,4-diene-1,7-dioate isomerase"/>
    <property type="match status" value="1"/>
</dbReference>
<name>A0A2U3E6Z1_PURLI</name>
<evidence type="ECO:0000256" key="2">
    <source>
        <dbReference type="ARBA" id="ARBA00022723"/>
    </source>
</evidence>
<dbReference type="Proteomes" id="UP000245956">
    <property type="component" value="Unassembled WGS sequence"/>
</dbReference>
<feature type="domain" description="Dienelactone hydrolase" evidence="4">
    <location>
        <begin position="336"/>
        <end position="558"/>
    </location>
</feature>
<dbReference type="Gene3D" id="3.90.850.10">
    <property type="entry name" value="Fumarylacetoacetase-like, C-terminal domain"/>
    <property type="match status" value="1"/>
</dbReference>
<dbReference type="InterPro" id="IPR002925">
    <property type="entry name" value="Dienelactn_hydro"/>
</dbReference>
<keyword evidence="2" id="KW-0479">Metal-binding</keyword>
<dbReference type="InterPro" id="IPR036663">
    <property type="entry name" value="Fumarylacetoacetase_C_sf"/>
</dbReference>
<dbReference type="InterPro" id="IPR029058">
    <property type="entry name" value="AB_hydrolase_fold"/>
</dbReference>
<dbReference type="SUPFAM" id="SSF53474">
    <property type="entry name" value="alpha/beta-Hydrolases"/>
    <property type="match status" value="1"/>
</dbReference>
<gene>
    <name evidence="5" type="ORF">PCL_00416</name>
</gene>
<sequence length="561" mass="61230">MTPPASFTNLIRFLDENGTECYGDVTGSALGQLVGIKVPVFDGDIFSLRETQRTAVVQKLLPPIPSTPIFVCIGLNYANHAKEAKLEVPPNPVIFTKPADALAGPHDDIPIPTEAKFMDYEGELCVIISKTGKNIPEEQAMGHVLGFTAGNDLSSRYWQRPPRSGGQFTYAKSFDQFAPIGPTILHRSLASQSSPFQIRTSVNGEVRQNGSTSDMIFNTEKIIAHLSRGTTLKQGTIIMTGTPAGIAAAMPGQPWLQDGDIVEVDISGIGFDPPPTAVEANVDLKPCGVTSCVDGSGLNKTRPQYEPAGTCSFIAGLETYKATPQDKAADLALRGKVLYLPDGFGLAKHNKKLADLYAERGYETTVVDYFEGDALPEIFMQYMPGTDIDTFDNFTAEEKRRIRAIDMPAWLSRHNPGHIASLVDRFFAEFCNTLVVDNHRPSAELHVVGHCFGGKHAFRLAKLDDDLIKTALVYHPAFLEPSDLHGLNKPTFVGVAETDVFTPDLTETLVGKLPRCGAMWKLVIYGGTKHGFASRVDAEDEVAVKMFEQAFDDGLQWMEMS</sequence>